<comment type="caution">
    <text evidence="2">The sequence shown here is derived from an EMBL/GenBank/DDBJ whole genome shotgun (WGS) entry which is preliminary data.</text>
</comment>
<feature type="compositionally biased region" description="Low complexity" evidence="1">
    <location>
        <begin position="246"/>
        <end position="257"/>
    </location>
</feature>
<feature type="region of interest" description="Disordered" evidence="1">
    <location>
        <begin position="110"/>
        <end position="131"/>
    </location>
</feature>
<organism evidence="2 3">
    <name type="scientific">Streptomyces smyrnaeus</name>
    <dbReference type="NCBI Taxonomy" id="1387713"/>
    <lineage>
        <taxon>Bacteria</taxon>
        <taxon>Bacillati</taxon>
        <taxon>Actinomycetota</taxon>
        <taxon>Actinomycetes</taxon>
        <taxon>Kitasatosporales</taxon>
        <taxon>Streptomycetaceae</taxon>
        <taxon>Streptomyces</taxon>
    </lineage>
</organism>
<keyword evidence="3" id="KW-1185">Reference proteome</keyword>
<sequence>MDLDAVADELYGLPPGEFTATRDARAQQARKAGDRELAEHIRKLRRPTAAAWAANLLVREEPEETRLLLELGEAMRGAHRDLDGGQLRELSARQRQITAALARQARELAERAGGHLSDDAQREVTETLHAALADEEAGRAWAAGRLSRPLAAPVGFTEEAVASAPSRRAAKPPAKAETKAREEARKAERELKAREEEQRAAQDEAERAEERRRQVEREVAELRERLRQAEEEQRAARDRLRRADRALAQARNRANPT</sequence>
<dbReference type="RefSeq" id="WP_209209066.1">
    <property type="nucleotide sequence ID" value="NZ_JAFFZM010000001.1"/>
</dbReference>
<gene>
    <name evidence="2" type="ORF">JW613_02850</name>
</gene>
<name>A0ABS3XQJ7_9ACTN</name>
<feature type="compositionally biased region" description="Low complexity" evidence="1">
    <location>
        <begin position="159"/>
        <end position="173"/>
    </location>
</feature>
<protein>
    <recommendedName>
        <fullName evidence="4">Transposase</fullName>
    </recommendedName>
</protein>
<feature type="compositionally biased region" description="Basic and acidic residues" evidence="1">
    <location>
        <begin position="174"/>
        <end position="245"/>
    </location>
</feature>
<evidence type="ECO:0000256" key="1">
    <source>
        <dbReference type="SAM" id="MobiDB-lite"/>
    </source>
</evidence>
<evidence type="ECO:0000313" key="2">
    <source>
        <dbReference type="EMBL" id="MBO8197257.1"/>
    </source>
</evidence>
<accession>A0ABS3XQJ7</accession>
<dbReference type="Proteomes" id="UP000721954">
    <property type="component" value="Unassembled WGS sequence"/>
</dbReference>
<proteinExistence type="predicted"/>
<dbReference type="EMBL" id="JAFFZM010000001">
    <property type="protein sequence ID" value="MBO8197257.1"/>
    <property type="molecule type" value="Genomic_DNA"/>
</dbReference>
<reference evidence="2 3" key="1">
    <citation type="submission" date="2021-02" db="EMBL/GenBank/DDBJ databases">
        <title>Streptomyces spirodelae sp. nov., isolated from duckweed.</title>
        <authorList>
            <person name="Saimee Y."/>
            <person name="Duangmal K."/>
        </authorList>
    </citation>
    <scope>NUCLEOTIDE SEQUENCE [LARGE SCALE GENOMIC DNA]</scope>
    <source>
        <strain evidence="2 3">DSM 42105</strain>
    </source>
</reference>
<evidence type="ECO:0008006" key="4">
    <source>
        <dbReference type="Google" id="ProtNLM"/>
    </source>
</evidence>
<feature type="compositionally biased region" description="Basic and acidic residues" evidence="1">
    <location>
        <begin position="110"/>
        <end position="126"/>
    </location>
</feature>
<evidence type="ECO:0000313" key="3">
    <source>
        <dbReference type="Proteomes" id="UP000721954"/>
    </source>
</evidence>
<dbReference type="GeneID" id="96257529"/>
<feature type="region of interest" description="Disordered" evidence="1">
    <location>
        <begin position="159"/>
        <end position="257"/>
    </location>
</feature>